<dbReference type="PANTHER" id="PTHR12197:SF291">
    <property type="entry name" value="SET AND MYND DOMAIN-CONTAINING PROTEIN DDB_G0277331"/>
    <property type="match status" value="1"/>
</dbReference>
<dbReference type="CDD" id="cd08161">
    <property type="entry name" value="SET"/>
    <property type="match status" value="1"/>
</dbReference>
<dbReference type="GO" id="GO:0005634">
    <property type="term" value="C:nucleus"/>
    <property type="evidence" value="ECO:0007669"/>
    <property type="project" value="TreeGrafter"/>
</dbReference>
<evidence type="ECO:0000256" key="5">
    <source>
        <dbReference type="PROSITE-ProRule" id="PRU00134"/>
    </source>
</evidence>
<dbReference type="SMART" id="SM00317">
    <property type="entry name" value="SET"/>
    <property type="match status" value="1"/>
</dbReference>
<reference evidence="8" key="1">
    <citation type="submission" date="2020-01" db="EMBL/GenBank/DDBJ databases">
        <title>Development of genomics and gene disruption for Polysphondylium violaceum indicates a role for the polyketide synthase stlB in stalk morphogenesis.</title>
        <authorList>
            <person name="Narita B."/>
            <person name="Kawabe Y."/>
            <person name="Kin K."/>
            <person name="Saito T."/>
            <person name="Gibbs R."/>
            <person name="Kuspa A."/>
            <person name="Muzny D."/>
            <person name="Queller D."/>
            <person name="Richards S."/>
            <person name="Strassman J."/>
            <person name="Sucgang R."/>
            <person name="Worley K."/>
            <person name="Schaap P."/>
        </authorList>
    </citation>
    <scope>NUCLEOTIDE SEQUENCE</scope>
    <source>
        <strain evidence="8">QSvi11</strain>
    </source>
</reference>
<evidence type="ECO:0000256" key="2">
    <source>
        <dbReference type="ARBA" id="ARBA00022723"/>
    </source>
</evidence>
<keyword evidence="2" id="KW-0479">Metal-binding</keyword>
<protein>
    <recommendedName>
        <fullName evidence="10">SET domain-containing protein</fullName>
    </recommendedName>
</protein>
<proteinExistence type="predicted"/>
<evidence type="ECO:0000256" key="4">
    <source>
        <dbReference type="ARBA" id="ARBA00022833"/>
    </source>
</evidence>
<dbReference type="OrthoDB" id="20143at2759"/>
<evidence type="ECO:0000256" key="1">
    <source>
        <dbReference type="ARBA" id="ARBA00004038"/>
    </source>
</evidence>
<keyword evidence="4" id="KW-0862">Zinc</keyword>
<evidence type="ECO:0000313" key="8">
    <source>
        <dbReference type="EMBL" id="KAF2068611.1"/>
    </source>
</evidence>
<dbReference type="PROSITE" id="PS50865">
    <property type="entry name" value="ZF_MYND_2"/>
    <property type="match status" value="1"/>
</dbReference>
<comment type="caution">
    <text evidence="8">The sequence shown here is derived from an EMBL/GenBank/DDBJ whole genome shotgun (WGS) entry which is preliminary data.</text>
</comment>
<dbReference type="PROSITE" id="PS50280">
    <property type="entry name" value="SET"/>
    <property type="match status" value="1"/>
</dbReference>
<dbReference type="InterPro" id="IPR046341">
    <property type="entry name" value="SET_dom_sf"/>
</dbReference>
<name>A0A8J4UP16_9MYCE</name>
<dbReference type="EMBL" id="AJWJ01000908">
    <property type="protein sequence ID" value="KAF2068611.1"/>
    <property type="molecule type" value="Genomic_DNA"/>
</dbReference>
<dbReference type="Proteomes" id="UP000695562">
    <property type="component" value="Unassembled WGS sequence"/>
</dbReference>
<evidence type="ECO:0008006" key="10">
    <source>
        <dbReference type="Google" id="ProtNLM"/>
    </source>
</evidence>
<sequence>MHSSRESVLKDVQRITAKYGFGDKDSKWGIKVDRSPSYGGGLGVFATRDFKENEDILVTQPYAHVTDQNYCDGCYSPKDVKKLMKCSRCGFVSYCSKECQTKMWPIHKLECKHIKGILPYSDPPHAGMMCLARMIYTHRANITRNGTLELIEKLDDLWTKENQMNLPLTPQYVNNIPIYMQEPSGSTIPVQTLINYAKKYESHKLLFKNVRNTMILPLLGFFNHHCIPNTYRDNDRGGNNLDYVITASRDIKCGEELFMDYTGTDNRIEKLDFLKTFLHKCLCSTCREINDTGSKEKYYRCHSCNGRVDIRWKSPSLKRYHALCLKCGKEYNVEELEKKGNIIKSNIKEEFNKAPLEIKEMMIKLYKEHFHVLDIFLAEELDHSLDKDSMILLNDPFVFKRIQLQLRHHYGPRSFTAYEMFLKKDIIPKLVKINPDLALYLISSFTTDPKPNLSTLFSNPDPYFDLSLL</sequence>
<keyword evidence="3 5" id="KW-0863">Zinc-finger</keyword>
<dbReference type="GO" id="GO:0008270">
    <property type="term" value="F:zinc ion binding"/>
    <property type="evidence" value="ECO:0007669"/>
    <property type="project" value="UniProtKB-KW"/>
</dbReference>
<dbReference type="PANTHER" id="PTHR12197">
    <property type="entry name" value="HISTONE-LYSINE N-METHYLTRANSFERASE SMYD"/>
    <property type="match status" value="1"/>
</dbReference>
<evidence type="ECO:0000313" key="9">
    <source>
        <dbReference type="Proteomes" id="UP000695562"/>
    </source>
</evidence>
<feature type="domain" description="SET" evidence="6">
    <location>
        <begin position="28"/>
        <end position="262"/>
    </location>
</feature>
<dbReference type="AlphaFoldDB" id="A0A8J4UP16"/>
<gene>
    <name evidence="8" type="ORF">CYY_010063</name>
</gene>
<dbReference type="Gene3D" id="2.170.270.10">
    <property type="entry name" value="SET domain"/>
    <property type="match status" value="1"/>
</dbReference>
<comment type="function">
    <text evidence="1">Probable methyltransferase.</text>
</comment>
<feature type="domain" description="MYND-type" evidence="7">
    <location>
        <begin position="71"/>
        <end position="111"/>
    </location>
</feature>
<dbReference type="Gene3D" id="1.10.220.160">
    <property type="match status" value="1"/>
</dbReference>
<dbReference type="InterPro" id="IPR001214">
    <property type="entry name" value="SET_dom"/>
</dbReference>
<dbReference type="PROSITE" id="PS01360">
    <property type="entry name" value="ZF_MYND_1"/>
    <property type="match status" value="1"/>
</dbReference>
<dbReference type="Gene3D" id="6.10.140.2220">
    <property type="match status" value="1"/>
</dbReference>
<organism evidence="8 9">
    <name type="scientific">Polysphondylium violaceum</name>
    <dbReference type="NCBI Taxonomy" id="133409"/>
    <lineage>
        <taxon>Eukaryota</taxon>
        <taxon>Amoebozoa</taxon>
        <taxon>Evosea</taxon>
        <taxon>Eumycetozoa</taxon>
        <taxon>Dictyostelia</taxon>
        <taxon>Dictyosteliales</taxon>
        <taxon>Dictyosteliaceae</taxon>
        <taxon>Polysphondylium</taxon>
    </lineage>
</organism>
<dbReference type="InterPro" id="IPR050869">
    <property type="entry name" value="H3K4_H4K5_MeTrfase"/>
</dbReference>
<dbReference type="Pfam" id="PF00856">
    <property type="entry name" value="SET"/>
    <property type="match status" value="1"/>
</dbReference>
<evidence type="ECO:0000256" key="3">
    <source>
        <dbReference type="ARBA" id="ARBA00022771"/>
    </source>
</evidence>
<dbReference type="InterPro" id="IPR002893">
    <property type="entry name" value="Znf_MYND"/>
</dbReference>
<evidence type="ECO:0000259" key="6">
    <source>
        <dbReference type="PROSITE" id="PS50280"/>
    </source>
</evidence>
<keyword evidence="9" id="KW-1185">Reference proteome</keyword>
<dbReference type="SUPFAM" id="SSF82199">
    <property type="entry name" value="SET domain"/>
    <property type="match status" value="1"/>
</dbReference>
<dbReference type="Pfam" id="PF01753">
    <property type="entry name" value="zf-MYND"/>
    <property type="match status" value="1"/>
</dbReference>
<evidence type="ECO:0000259" key="7">
    <source>
        <dbReference type="PROSITE" id="PS50865"/>
    </source>
</evidence>
<accession>A0A8J4UP16</accession>
<dbReference type="SUPFAM" id="SSF144232">
    <property type="entry name" value="HIT/MYND zinc finger-like"/>
    <property type="match status" value="1"/>
</dbReference>